<feature type="chain" id="PRO_5046193373" description="N-acetylmuramoyl-L-alanine amidase" evidence="4">
    <location>
        <begin position="27"/>
        <end position="126"/>
    </location>
</feature>
<evidence type="ECO:0000259" key="5">
    <source>
        <dbReference type="Pfam" id="PF01520"/>
    </source>
</evidence>
<dbReference type="SUPFAM" id="SSF53187">
    <property type="entry name" value="Zn-dependent exopeptidases"/>
    <property type="match status" value="1"/>
</dbReference>
<gene>
    <name evidence="6" type="ORF">ORQ98_27360</name>
</gene>
<dbReference type="InterPro" id="IPR050695">
    <property type="entry name" value="N-acetylmuramoyl_amidase_3"/>
</dbReference>
<dbReference type="EMBL" id="JAPMOU010000078">
    <property type="protein sequence ID" value="MDE1465686.1"/>
    <property type="molecule type" value="Genomic_DNA"/>
</dbReference>
<keyword evidence="4" id="KW-0732">Signal</keyword>
<dbReference type="PANTHER" id="PTHR30404">
    <property type="entry name" value="N-ACETYLMURAMOYL-L-ALANINE AMIDASE"/>
    <property type="match status" value="1"/>
</dbReference>
<feature type="domain" description="MurNAc-LAA" evidence="5">
    <location>
        <begin position="32"/>
        <end position="109"/>
    </location>
</feature>
<evidence type="ECO:0000256" key="3">
    <source>
        <dbReference type="ARBA" id="ARBA00022801"/>
    </source>
</evidence>
<evidence type="ECO:0000256" key="1">
    <source>
        <dbReference type="ARBA" id="ARBA00001561"/>
    </source>
</evidence>
<dbReference type="PANTHER" id="PTHR30404:SF0">
    <property type="entry name" value="N-ACETYLMURAMOYL-L-ALANINE AMIDASE AMIC"/>
    <property type="match status" value="1"/>
</dbReference>
<evidence type="ECO:0000313" key="6">
    <source>
        <dbReference type="EMBL" id="MDE1465686.1"/>
    </source>
</evidence>
<accession>A0ABT5UH14</accession>
<proteinExistence type="predicted"/>
<dbReference type="Pfam" id="PF01520">
    <property type="entry name" value="Amidase_3"/>
    <property type="match status" value="1"/>
</dbReference>
<name>A0ABT5UH14_9GAMM</name>
<reference evidence="6 7" key="1">
    <citation type="submission" date="2022-11" db="EMBL/GenBank/DDBJ databases">
        <title>Spartinivicinus poritis sp. nov., isolated from scleractinian coral Porites lutea.</title>
        <authorList>
            <person name="Zhang G."/>
            <person name="Cai L."/>
            <person name="Wei Q."/>
        </authorList>
    </citation>
    <scope>NUCLEOTIDE SEQUENCE [LARGE SCALE GENOMIC DNA]</scope>
    <source>
        <strain evidence="6 7">A2-2</strain>
    </source>
</reference>
<keyword evidence="7" id="KW-1185">Reference proteome</keyword>
<sequence length="126" mass="13889">MIKLSKLLFNSFKLLSLLLLSFQVFSNEAPIVVLDPGHGGSDTGYVNANGLIESRIALDLAQEVKKILDHSSVVSTVLTRDKNELISLSKRIKFIESHHPTLLVSLHTSTSQCESLQSTCYNIAYS</sequence>
<dbReference type="CDD" id="cd02696">
    <property type="entry name" value="MurNAc-LAA"/>
    <property type="match status" value="1"/>
</dbReference>
<dbReference type="InterPro" id="IPR002508">
    <property type="entry name" value="MurNAc-LAA_cat"/>
</dbReference>
<protein>
    <recommendedName>
        <fullName evidence="2">N-acetylmuramoyl-L-alanine amidase</fullName>
        <ecNumber evidence="2">3.5.1.28</ecNumber>
    </recommendedName>
</protein>
<dbReference type="Proteomes" id="UP001528823">
    <property type="component" value="Unassembled WGS sequence"/>
</dbReference>
<evidence type="ECO:0000256" key="2">
    <source>
        <dbReference type="ARBA" id="ARBA00011901"/>
    </source>
</evidence>
<organism evidence="6 7">
    <name type="scientific">Spartinivicinus poritis</name>
    <dbReference type="NCBI Taxonomy" id="2994640"/>
    <lineage>
        <taxon>Bacteria</taxon>
        <taxon>Pseudomonadati</taxon>
        <taxon>Pseudomonadota</taxon>
        <taxon>Gammaproteobacteria</taxon>
        <taxon>Oceanospirillales</taxon>
        <taxon>Zooshikellaceae</taxon>
        <taxon>Spartinivicinus</taxon>
    </lineage>
</organism>
<comment type="catalytic activity">
    <reaction evidence="1">
        <text>Hydrolyzes the link between N-acetylmuramoyl residues and L-amino acid residues in certain cell-wall glycopeptides.</text>
        <dbReference type="EC" id="3.5.1.28"/>
    </reaction>
</comment>
<dbReference type="Gene3D" id="3.40.630.40">
    <property type="entry name" value="Zn-dependent exopeptidases"/>
    <property type="match status" value="1"/>
</dbReference>
<evidence type="ECO:0000313" key="7">
    <source>
        <dbReference type="Proteomes" id="UP001528823"/>
    </source>
</evidence>
<dbReference type="EC" id="3.5.1.28" evidence="2"/>
<dbReference type="RefSeq" id="WP_274691990.1">
    <property type="nucleotide sequence ID" value="NZ_JAPMOU010000078.1"/>
</dbReference>
<keyword evidence="3" id="KW-0378">Hydrolase</keyword>
<comment type="caution">
    <text evidence="6">The sequence shown here is derived from an EMBL/GenBank/DDBJ whole genome shotgun (WGS) entry which is preliminary data.</text>
</comment>
<evidence type="ECO:0000256" key="4">
    <source>
        <dbReference type="SAM" id="SignalP"/>
    </source>
</evidence>
<feature type="signal peptide" evidence="4">
    <location>
        <begin position="1"/>
        <end position="26"/>
    </location>
</feature>